<dbReference type="Gene3D" id="3.40.50.2000">
    <property type="entry name" value="Glycogen Phosphorylase B"/>
    <property type="match status" value="2"/>
</dbReference>
<protein>
    <submittedName>
        <fullName evidence="2">Glycosyltransferase involved in cell wall bisynthesis</fullName>
    </submittedName>
</protein>
<dbReference type="InterPro" id="IPR028098">
    <property type="entry name" value="Glyco_trans_4-like_N"/>
</dbReference>
<proteinExistence type="predicted"/>
<dbReference type="GO" id="GO:0016757">
    <property type="term" value="F:glycosyltransferase activity"/>
    <property type="evidence" value="ECO:0007669"/>
    <property type="project" value="UniProtKB-ARBA"/>
</dbReference>
<evidence type="ECO:0000259" key="1">
    <source>
        <dbReference type="Pfam" id="PF13579"/>
    </source>
</evidence>
<feature type="domain" description="Glycosyltransferase subfamily 4-like N-terminal" evidence="1">
    <location>
        <begin position="37"/>
        <end position="189"/>
    </location>
</feature>
<dbReference type="Proteomes" id="UP000183529">
    <property type="component" value="Unassembled WGS sequence"/>
</dbReference>
<dbReference type="GeneID" id="61301298"/>
<name>A0AAQ1JSF7_9BURK</name>
<dbReference type="PANTHER" id="PTHR45947">
    <property type="entry name" value="SULFOQUINOVOSYL TRANSFERASE SQD2"/>
    <property type="match status" value="1"/>
</dbReference>
<gene>
    <name evidence="2" type="ORF">SAMN05216550_102309</name>
</gene>
<comment type="caution">
    <text evidence="2">The sequence shown here is derived from an EMBL/GenBank/DDBJ whole genome shotgun (WGS) entry which is preliminary data.</text>
</comment>
<evidence type="ECO:0000313" key="2">
    <source>
        <dbReference type="EMBL" id="SEJ07228.1"/>
    </source>
</evidence>
<dbReference type="Pfam" id="PF13692">
    <property type="entry name" value="Glyco_trans_1_4"/>
    <property type="match status" value="1"/>
</dbReference>
<dbReference type="EMBL" id="FNZM01000002">
    <property type="protein sequence ID" value="SEJ07228.1"/>
    <property type="molecule type" value="Genomic_DNA"/>
</dbReference>
<dbReference type="AlphaFoldDB" id="A0AAQ1JSF7"/>
<reference evidence="2 3" key="1">
    <citation type="submission" date="2016-10" db="EMBL/GenBank/DDBJ databases">
        <authorList>
            <person name="Varghese N."/>
            <person name="Submissions S."/>
        </authorList>
    </citation>
    <scope>NUCLEOTIDE SEQUENCE [LARGE SCALE GENOMIC DNA]</scope>
    <source>
        <strain evidence="2 3">LMG 22274</strain>
    </source>
</reference>
<organism evidence="2 3">
    <name type="scientific">Paraburkholderia tropica</name>
    <dbReference type="NCBI Taxonomy" id="92647"/>
    <lineage>
        <taxon>Bacteria</taxon>
        <taxon>Pseudomonadati</taxon>
        <taxon>Pseudomonadota</taxon>
        <taxon>Betaproteobacteria</taxon>
        <taxon>Burkholderiales</taxon>
        <taxon>Burkholderiaceae</taxon>
        <taxon>Paraburkholderia</taxon>
    </lineage>
</organism>
<evidence type="ECO:0000313" key="3">
    <source>
        <dbReference type="Proteomes" id="UP000183529"/>
    </source>
</evidence>
<dbReference type="Pfam" id="PF13579">
    <property type="entry name" value="Glyco_trans_4_4"/>
    <property type="match status" value="1"/>
</dbReference>
<dbReference type="RefSeq" id="WP_237181321.1">
    <property type="nucleotide sequence ID" value="NZ_CADFGN010000002.1"/>
</dbReference>
<dbReference type="SUPFAM" id="SSF53756">
    <property type="entry name" value="UDP-Glycosyltransferase/glycogen phosphorylase"/>
    <property type="match status" value="1"/>
</dbReference>
<dbReference type="PANTHER" id="PTHR45947:SF3">
    <property type="entry name" value="SULFOQUINOVOSYL TRANSFERASE SQD2"/>
    <property type="match status" value="1"/>
</dbReference>
<dbReference type="InterPro" id="IPR050194">
    <property type="entry name" value="Glycosyltransferase_grp1"/>
</dbReference>
<sequence>MENKIVSSGTSLYAQDHEARSAVRDRPVVFYVQPLIARYRVEVIESLNRLFCVKVFACSEGMEANGFSRERPDCEEFVETRIAGLSSRRIRMQSRVLTRIVLERPDAVLIFADVRYLSLWLALIAGRAMRVPVLIHGQGLYRHTHAGFVRTLCYRIAVALAQRYVCYTEASRRSLVRIGCPARKLVVANNSLQVSSTVEPSAKTGTENGVLFIGRLRENSQIEGLIEVIAQLHREGCDIALHVVGGGEHAASLQRRYRDRSDVIWYGALYDDDTIAAISRRCRVGCYPGSAGLSVVHMFALSLPPVVHNRLRQHMGPEPGYVEDGHTGFLFRRDGGVAALAATLRRAWALPPDTMREMATAAHAAYCRLNTPTLGHQLAEIVEASLRA</sequence>
<accession>A0AAQ1JSF7</accession>